<dbReference type="Pfam" id="PF00628">
    <property type="entry name" value="PHD"/>
    <property type="match status" value="1"/>
</dbReference>
<evidence type="ECO:0000256" key="2">
    <source>
        <dbReference type="ARBA" id="ARBA00022771"/>
    </source>
</evidence>
<dbReference type="PANTHER" id="PTHR45969">
    <property type="entry name" value="RING ZINC FINGER PROTEIN-RELATED"/>
    <property type="match status" value="1"/>
</dbReference>
<dbReference type="PROSITE" id="PS01359">
    <property type="entry name" value="ZF_PHD_1"/>
    <property type="match status" value="1"/>
</dbReference>
<sequence length="441" mass="49605">MEPEPCTICLEALFTLAQPNVTRLQPCSHYYHPECISLWRERSNQCPTCRRDYVFMEALTQQGQVIASEVADRVEVEPLQEEIFQAPTGDENMILPRDQYALLELRIERQVARSNRCALCDSSRGQVLSCNSCSSTFHGGCLGLGQERIAQWLCPMCGAEQGTYQPPSLFRRSRFSERTNRVYNSLMSQPSSRTPLMSGPAMTEHVVERPQMSPEEKVAWDAFELARKESEQAGSSSSGMRNNTPQPQPAPPQSPDAQRKQKLPSRRRRAHMKAPDGHTTLSTDRPQQIQPQSSGSSLINSLLGQMSQRPPVPQPSIYPYPPHPYQHPSSTRAGSMSSQSSSPTQSVTSLSTSPESPSSLYLPPKSQLTFEQKTTLQQIVRSQLRPVYTDGKINEDQYTQINMKVSRILYDACLQSSEAARDDFEELARRYVEEEVRGFAL</sequence>
<evidence type="ECO:0000256" key="3">
    <source>
        <dbReference type="ARBA" id="ARBA00022833"/>
    </source>
</evidence>
<keyword evidence="2 4" id="KW-0863">Zinc-finger</keyword>
<proteinExistence type="predicted"/>
<feature type="compositionally biased region" description="Low complexity" evidence="5">
    <location>
        <begin position="326"/>
        <end position="363"/>
    </location>
</feature>
<feature type="compositionally biased region" description="Pro residues" evidence="5">
    <location>
        <begin position="310"/>
        <end position="325"/>
    </location>
</feature>
<accession>A0A061B5J7</accession>
<dbReference type="OrthoDB" id="8062037at2759"/>
<dbReference type="InterPro" id="IPR001841">
    <property type="entry name" value="Znf_RING"/>
</dbReference>
<keyword evidence="1" id="KW-0479">Metal-binding</keyword>
<reference evidence="8" key="1">
    <citation type="journal article" date="2014" name="Genome Announc.">
        <title>Genome sequence of the yeast Cyberlindnera fabianii (Hansenula fabianii).</title>
        <authorList>
            <person name="Freel K.C."/>
            <person name="Sarilar V."/>
            <person name="Neuveglise C."/>
            <person name="Devillers H."/>
            <person name="Friedrich A."/>
            <person name="Schacherer J."/>
        </authorList>
    </citation>
    <scope>NUCLEOTIDE SEQUENCE</scope>
    <source>
        <strain evidence="8">YJS4271</strain>
    </source>
</reference>
<dbReference type="InterPro" id="IPR001965">
    <property type="entry name" value="Znf_PHD"/>
</dbReference>
<feature type="domain" description="RING-type" evidence="7">
    <location>
        <begin position="6"/>
        <end position="50"/>
    </location>
</feature>
<feature type="region of interest" description="Disordered" evidence="5">
    <location>
        <begin position="187"/>
        <end position="215"/>
    </location>
</feature>
<dbReference type="Pfam" id="PF13639">
    <property type="entry name" value="zf-RING_2"/>
    <property type="match status" value="1"/>
</dbReference>
<feature type="compositionally biased region" description="Low complexity" evidence="5">
    <location>
        <begin position="286"/>
        <end position="304"/>
    </location>
</feature>
<evidence type="ECO:0000256" key="4">
    <source>
        <dbReference type="PROSITE-ProRule" id="PRU00175"/>
    </source>
</evidence>
<evidence type="ECO:0000256" key="1">
    <source>
        <dbReference type="ARBA" id="ARBA00022723"/>
    </source>
</evidence>
<dbReference type="GO" id="GO:0008270">
    <property type="term" value="F:zinc ion binding"/>
    <property type="evidence" value="ECO:0007669"/>
    <property type="project" value="UniProtKB-KW"/>
</dbReference>
<keyword evidence="3" id="KW-0862">Zinc</keyword>
<dbReference type="PROSITE" id="PS50016">
    <property type="entry name" value="ZF_PHD_2"/>
    <property type="match status" value="1"/>
</dbReference>
<dbReference type="VEuPathDB" id="FungiDB:BON22_2581"/>
<feature type="compositionally biased region" description="Basic residues" evidence="5">
    <location>
        <begin position="260"/>
        <end position="272"/>
    </location>
</feature>
<dbReference type="InterPro" id="IPR019786">
    <property type="entry name" value="Zinc_finger_PHD-type_CS"/>
</dbReference>
<name>A0A061B5J7_CYBFA</name>
<feature type="compositionally biased region" description="Polar residues" evidence="5">
    <location>
        <begin position="232"/>
        <end position="244"/>
    </location>
</feature>
<dbReference type="PhylomeDB" id="A0A061B5J7"/>
<evidence type="ECO:0000313" key="8">
    <source>
        <dbReference type="EMBL" id="CDR42300.1"/>
    </source>
</evidence>
<dbReference type="CDD" id="cd15489">
    <property type="entry name" value="PHD_SF"/>
    <property type="match status" value="1"/>
</dbReference>
<dbReference type="SUPFAM" id="SSF57850">
    <property type="entry name" value="RING/U-box"/>
    <property type="match status" value="1"/>
</dbReference>
<protein>
    <submittedName>
        <fullName evidence="8">CYFA0S09e00518g1_1</fullName>
    </submittedName>
</protein>
<gene>
    <name evidence="8" type="ORF">CYFA0S_09e00518g</name>
</gene>
<organism evidence="8">
    <name type="scientific">Cyberlindnera fabianii</name>
    <name type="common">Yeast</name>
    <name type="synonym">Hansenula fabianii</name>
    <dbReference type="NCBI Taxonomy" id="36022"/>
    <lineage>
        <taxon>Eukaryota</taxon>
        <taxon>Fungi</taxon>
        <taxon>Dikarya</taxon>
        <taxon>Ascomycota</taxon>
        <taxon>Saccharomycotina</taxon>
        <taxon>Saccharomycetes</taxon>
        <taxon>Phaffomycetales</taxon>
        <taxon>Phaffomycetaceae</taxon>
        <taxon>Cyberlindnera</taxon>
    </lineage>
</organism>
<dbReference type="EMBL" id="LK052894">
    <property type="protein sequence ID" value="CDR42300.1"/>
    <property type="molecule type" value="Genomic_DNA"/>
</dbReference>
<feature type="domain" description="PHD-type" evidence="6">
    <location>
        <begin position="114"/>
        <end position="160"/>
    </location>
</feature>
<dbReference type="SMART" id="SM00184">
    <property type="entry name" value="RING"/>
    <property type="match status" value="2"/>
</dbReference>
<evidence type="ECO:0000259" key="6">
    <source>
        <dbReference type="PROSITE" id="PS50016"/>
    </source>
</evidence>
<dbReference type="SMART" id="SM00249">
    <property type="entry name" value="PHD"/>
    <property type="match status" value="1"/>
</dbReference>
<evidence type="ECO:0000259" key="7">
    <source>
        <dbReference type="PROSITE" id="PS50089"/>
    </source>
</evidence>
<dbReference type="AlphaFoldDB" id="A0A061B5J7"/>
<dbReference type="InterPro" id="IPR019787">
    <property type="entry name" value="Znf_PHD-finger"/>
</dbReference>
<dbReference type="InterPro" id="IPR011011">
    <property type="entry name" value="Znf_FYVE_PHD"/>
</dbReference>
<dbReference type="PROSITE" id="PS50089">
    <property type="entry name" value="ZF_RING_2"/>
    <property type="match status" value="1"/>
</dbReference>
<dbReference type="InterPro" id="IPR013083">
    <property type="entry name" value="Znf_RING/FYVE/PHD"/>
</dbReference>
<feature type="region of interest" description="Disordered" evidence="5">
    <location>
        <begin position="227"/>
        <end position="363"/>
    </location>
</feature>
<evidence type="ECO:0000256" key="5">
    <source>
        <dbReference type="SAM" id="MobiDB-lite"/>
    </source>
</evidence>
<dbReference type="SUPFAM" id="SSF57903">
    <property type="entry name" value="FYVE/PHD zinc finger"/>
    <property type="match status" value="1"/>
</dbReference>
<dbReference type="Gene3D" id="3.30.40.10">
    <property type="entry name" value="Zinc/RING finger domain, C3HC4 (zinc finger)"/>
    <property type="match status" value="2"/>
</dbReference>